<feature type="transmembrane region" description="Helical" evidence="8">
    <location>
        <begin position="274"/>
        <end position="293"/>
    </location>
</feature>
<evidence type="ECO:0000256" key="7">
    <source>
        <dbReference type="ARBA" id="ARBA00023136"/>
    </source>
</evidence>
<evidence type="ECO:0000313" key="9">
    <source>
        <dbReference type="EMBL" id="MEC0275406.1"/>
    </source>
</evidence>
<evidence type="ECO:0000313" key="10">
    <source>
        <dbReference type="Proteomes" id="UP001307168"/>
    </source>
</evidence>
<evidence type="ECO:0000256" key="2">
    <source>
        <dbReference type="ARBA" id="ARBA00007998"/>
    </source>
</evidence>
<feature type="transmembrane region" description="Helical" evidence="8">
    <location>
        <begin position="222"/>
        <end position="242"/>
    </location>
</feature>
<feature type="transmembrane region" description="Helical" evidence="8">
    <location>
        <begin position="305"/>
        <end position="323"/>
    </location>
</feature>
<dbReference type="NCBIfam" id="TIGR00912">
    <property type="entry name" value="2A0309"/>
    <property type="match status" value="1"/>
</dbReference>
<feature type="transmembrane region" description="Helical" evidence="8">
    <location>
        <begin position="193"/>
        <end position="210"/>
    </location>
</feature>
<dbReference type="PANTHER" id="PTHR34975">
    <property type="entry name" value="SPORE GERMINATION PROTEIN A2"/>
    <property type="match status" value="1"/>
</dbReference>
<dbReference type="EMBL" id="JARNBH010000021">
    <property type="protein sequence ID" value="MEC0275406.1"/>
    <property type="molecule type" value="Genomic_DNA"/>
</dbReference>
<dbReference type="InterPro" id="IPR004761">
    <property type="entry name" value="Spore_GerAB"/>
</dbReference>
<organism evidence="9 10">
    <name type="scientific">Peribacillus castrilensis</name>
    <dbReference type="NCBI Taxonomy" id="2897690"/>
    <lineage>
        <taxon>Bacteria</taxon>
        <taxon>Bacillati</taxon>
        <taxon>Bacillota</taxon>
        <taxon>Bacilli</taxon>
        <taxon>Bacillales</taxon>
        <taxon>Bacillaceae</taxon>
        <taxon>Peribacillus</taxon>
    </lineage>
</organism>
<dbReference type="Proteomes" id="UP001307168">
    <property type="component" value="Unassembled WGS sequence"/>
</dbReference>
<dbReference type="AlphaFoldDB" id="A0AAW9NE83"/>
<keyword evidence="5 8" id="KW-0812">Transmembrane</keyword>
<keyword evidence="4" id="KW-0309">Germination</keyword>
<evidence type="ECO:0000256" key="4">
    <source>
        <dbReference type="ARBA" id="ARBA00022544"/>
    </source>
</evidence>
<comment type="subcellular location">
    <subcellularLocation>
        <location evidence="1">Membrane</location>
        <topology evidence="1">Multi-pass membrane protein</topology>
    </subcellularLocation>
</comment>
<feature type="transmembrane region" description="Helical" evidence="8">
    <location>
        <begin position="335"/>
        <end position="354"/>
    </location>
</feature>
<dbReference type="Pfam" id="PF03845">
    <property type="entry name" value="Spore_permease"/>
    <property type="match status" value="1"/>
</dbReference>
<feature type="transmembrane region" description="Helical" evidence="8">
    <location>
        <begin position="85"/>
        <end position="109"/>
    </location>
</feature>
<name>A0AAW9NE83_9BACI</name>
<dbReference type="RefSeq" id="WP_367407582.1">
    <property type="nucleotide sequence ID" value="NZ_JARNBH010000021.1"/>
</dbReference>
<evidence type="ECO:0000256" key="8">
    <source>
        <dbReference type="SAM" id="Phobius"/>
    </source>
</evidence>
<dbReference type="Gene3D" id="1.20.1740.10">
    <property type="entry name" value="Amino acid/polyamine transporter I"/>
    <property type="match status" value="1"/>
</dbReference>
<gene>
    <name evidence="9" type="ORF">P4706_20375</name>
</gene>
<comment type="caution">
    <text evidence="9">The sequence shown here is derived from an EMBL/GenBank/DDBJ whole genome shotgun (WGS) entry which is preliminary data.</text>
</comment>
<evidence type="ECO:0000256" key="5">
    <source>
        <dbReference type="ARBA" id="ARBA00022692"/>
    </source>
</evidence>
<comment type="similarity">
    <text evidence="2">Belongs to the amino acid-polyamine-organocation (APC) superfamily. Spore germination protein (SGP) (TC 2.A.3.9) family.</text>
</comment>
<accession>A0AAW9NE83</accession>
<feature type="transmembrane region" description="Helical" evidence="8">
    <location>
        <begin position="121"/>
        <end position="138"/>
    </location>
</feature>
<evidence type="ECO:0000256" key="6">
    <source>
        <dbReference type="ARBA" id="ARBA00022989"/>
    </source>
</evidence>
<feature type="transmembrane region" description="Helical" evidence="8">
    <location>
        <begin position="45"/>
        <end position="64"/>
    </location>
</feature>
<reference evidence="9 10" key="1">
    <citation type="submission" date="2023-03" db="EMBL/GenBank/DDBJ databases">
        <title>Bacillus Genome Sequencing.</title>
        <authorList>
            <person name="Dunlap C."/>
        </authorList>
    </citation>
    <scope>NUCLEOTIDE SEQUENCE [LARGE SCALE GENOMIC DNA]</scope>
    <source>
        <strain evidence="9 10">B-41290</strain>
    </source>
</reference>
<feature type="transmembrane region" description="Helical" evidence="8">
    <location>
        <begin position="12"/>
        <end position="33"/>
    </location>
</feature>
<evidence type="ECO:0000256" key="1">
    <source>
        <dbReference type="ARBA" id="ARBA00004141"/>
    </source>
</evidence>
<dbReference type="GO" id="GO:0016020">
    <property type="term" value="C:membrane"/>
    <property type="evidence" value="ECO:0007669"/>
    <property type="project" value="UniProtKB-SubCell"/>
</dbReference>
<keyword evidence="3" id="KW-0813">Transport</keyword>
<protein>
    <submittedName>
        <fullName evidence="9">GerAB/ArcD/ProY family transporter</fullName>
    </submittedName>
</protein>
<proteinExistence type="inferred from homology"/>
<dbReference type="PANTHER" id="PTHR34975:SF2">
    <property type="entry name" value="SPORE GERMINATION PROTEIN A2"/>
    <property type="match status" value="1"/>
</dbReference>
<keyword evidence="7 8" id="KW-0472">Membrane</keyword>
<sequence>MNQVSVNDKYKVSPFYVFFLVHAMQVGLGLLSFQRDLAKATGTDGWISILLTGLIVHILIWLIYKIFRMVPGDIIYANNHAFGKWIGNLFSLIFILYFFVLGMTIITGYIEVIHIWMFEEVPSWALSLVFLFLIYYINTGGFRTVTGIAFFAIFLSYWLLFVPFYGLKFADFTNLQPIFHHTLLEIMKGTRSTSFSMLGFEMILMFYPFIKNAETSKKYAHGGALLTTLLTLLMYLASMAFYSQKHLTITIWPTLTMTSVIELPFIQRFEYIMVSWWLIVIIPNMVIPLWAASRGIKRLFNVEQKYPLWVMSIIILLINIFFFDREALYILNKIINPYSMCFIVLYLPLLLVFIKIKKWRKRL</sequence>
<keyword evidence="6 8" id="KW-1133">Transmembrane helix</keyword>
<dbReference type="GO" id="GO:0009847">
    <property type="term" value="P:spore germination"/>
    <property type="evidence" value="ECO:0007669"/>
    <property type="project" value="InterPro"/>
</dbReference>
<evidence type="ECO:0000256" key="3">
    <source>
        <dbReference type="ARBA" id="ARBA00022448"/>
    </source>
</evidence>
<feature type="transmembrane region" description="Helical" evidence="8">
    <location>
        <begin position="145"/>
        <end position="165"/>
    </location>
</feature>
<keyword evidence="10" id="KW-1185">Reference proteome</keyword>